<dbReference type="GO" id="GO:0005975">
    <property type="term" value="P:carbohydrate metabolic process"/>
    <property type="evidence" value="ECO:0007669"/>
    <property type="project" value="InterPro"/>
</dbReference>
<dbReference type="HOGENOM" id="CLU_097327_0_0_1"/>
<proteinExistence type="predicted"/>
<dbReference type="SUPFAM" id="SSF49899">
    <property type="entry name" value="Concanavalin A-like lectins/glucanases"/>
    <property type="match status" value="1"/>
</dbReference>
<dbReference type="PRINTS" id="PR00737">
    <property type="entry name" value="GLHYDRLASE16"/>
</dbReference>
<dbReference type="InParanoid" id="D8QN63"/>
<organism evidence="6">
    <name type="scientific">Selaginella moellendorffii</name>
    <name type="common">Spikemoss</name>
    <dbReference type="NCBI Taxonomy" id="88036"/>
    <lineage>
        <taxon>Eukaryota</taxon>
        <taxon>Viridiplantae</taxon>
        <taxon>Streptophyta</taxon>
        <taxon>Embryophyta</taxon>
        <taxon>Tracheophyta</taxon>
        <taxon>Lycopodiopsida</taxon>
        <taxon>Selaginellales</taxon>
        <taxon>Selaginellaceae</taxon>
        <taxon>Selaginella</taxon>
    </lineage>
</organism>
<dbReference type="AlphaFoldDB" id="D8QN63"/>
<dbReference type="InterPro" id="IPR044791">
    <property type="entry name" value="Beta-glucanase/XTH"/>
</dbReference>
<name>D8QN63_SELML</name>
<feature type="active site" description="Nucleophile" evidence="3">
    <location>
        <position position="88"/>
    </location>
</feature>
<evidence type="ECO:0000256" key="2">
    <source>
        <dbReference type="ARBA" id="ARBA00023295"/>
    </source>
</evidence>
<feature type="domain" description="GH16" evidence="4">
    <location>
        <begin position="1"/>
        <end position="206"/>
    </location>
</feature>
<dbReference type="STRING" id="88036.D8QN63"/>
<dbReference type="Gene3D" id="2.60.120.200">
    <property type="match status" value="1"/>
</dbReference>
<keyword evidence="6" id="KW-1185">Reference proteome</keyword>
<dbReference type="InterPro" id="IPR000757">
    <property type="entry name" value="Beta-glucanase-like"/>
</dbReference>
<dbReference type="Proteomes" id="UP000001514">
    <property type="component" value="Unassembled WGS sequence"/>
</dbReference>
<dbReference type="Gramene" id="EFJ38050">
    <property type="protein sequence ID" value="EFJ38050"/>
    <property type="gene ID" value="SELMODRAFT_75086"/>
</dbReference>
<evidence type="ECO:0000259" key="4">
    <source>
        <dbReference type="PROSITE" id="PS51762"/>
    </source>
</evidence>
<evidence type="ECO:0000256" key="1">
    <source>
        <dbReference type="ARBA" id="ARBA00022801"/>
    </source>
</evidence>
<dbReference type="PROSITE" id="PS51762">
    <property type="entry name" value="GH16_2"/>
    <property type="match status" value="1"/>
</dbReference>
<dbReference type="Pfam" id="PF00722">
    <property type="entry name" value="Glyco_hydro_16"/>
    <property type="match status" value="1"/>
</dbReference>
<dbReference type="OMA" id="WDASDID"/>
<sequence>MEKVPDLHKTEELSAIAVDYCPEVCQHFPEQREISVTFDERGGARWRSTRRFSSGTFSAKIKTPSGNTSGLNSSFYLSTLEGPRDQDEIDFEFLGKDKGTVQTNFYTHGTGGREVIHDLGFDSSQEFHEYTIKWEPDRIEWLVDGKSIRGAGEEALKEEEDEGFPTRPCFLYASVWNAGEVNEGLWAGPYIGCDVPYVCVYKDVFVPCH</sequence>
<dbReference type="InterPro" id="IPR008264">
    <property type="entry name" value="Beta_glucanase"/>
</dbReference>
<dbReference type="eggNOG" id="ENOG502QSAK">
    <property type="taxonomic scope" value="Eukaryota"/>
</dbReference>
<dbReference type="InterPro" id="IPR013320">
    <property type="entry name" value="ConA-like_dom_sf"/>
</dbReference>
<feature type="active site" description="Proton donor" evidence="3">
    <location>
        <position position="92"/>
    </location>
</feature>
<accession>D8QN63</accession>
<gene>
    <name evidence="5" type="ORF">SELMODRAFT_75086</name>
</gene>
<dbReference type="PANTHER" id="PTHR31062">
    <property type="entry name" value="XYLOGLUCAN ENDOTRANSGLUCOSYLASE/HYDROLASE PROTEIN 8-RELATED"/>
    <property type="match status" value="1"/>
</dbReference>
<evidence type="ECO:0000313" key="5">
    <source>
        <dbReference type="EMBL" id="EFJ38050.1"/>
    </source>
</evidence>
<dbReference type="GO" id="GO:0004553">
    <property type="term" value="F:hydrolase activity, hydrolyzing O-glycosyl compounds"/>
    <property type="evidence" value="ECO:0007669"/>
    <property type="project" value="InterPro"/>
</dbReference>
<protein>
    <recommendedName>
        <fullName evidence="4">GH16 domain-containing protein</fullName>
    </recommendedName>
</protein>
<keyword evidence="2" id="KW-0326">Glycosidase</keyword>
<evidence type="ECO:0000256" key="3">
    <source>
        <dbReference type="PIRSR" id="PIRSR608264-1"/>
    </source>
</evidence>
<evidence type="ECO:0000313" key="6">
    <source>
        <dbReference type="Proteomes" id="UP000001514"/>
    </source>
</evidence>
<keyword evidence="1" id="KW-0378">Hydrolase</keyword>
<dbReference type="KEGG" id="smo:SELMODRAFT_75086"/>
<dbReference type="EMBL" id="GL377565">
    <property type="protein sequence ID" value="EFJ38050.1"/>
    <property type="molecule type" value="Genomic_DNA"/>
</dbReference>
<reference evidence="5 6" key="1">
    <citation type="journal article" date="2011" name="Science">
        <title>The Selaginella genome identifies genetic changes associated with the evolution of vascular plants.</title>
        <authorList>
            <person name="Banks J.A."/>
            <person name="Nishiyama T."/>
            <person name="Hasebe M."/>
            <person name="Bowman J.L."/>
            <person name="Gribskov M."/>
            <person name="dePamphilis C."/>
            <person name="Albert V.A."/>
            <person name="Aono N."/>
            <person name="Aoyama T."/>
            <person name="Ambrose B.A."/>
            <person name="Ashton N.W."/>
            <person name="Axtell M.J."/>
            <person name="Barker E."/>
            <person name="Barker M.S."/>
            <person name="Bennetzen J.L."/>
            <person name="Bonawitz N.D."/>
            <person name="Chapple C."/>
            <person name="Cheng C."/>
            <person name="Correa L.G."/>
            <person name="Dacre M."/>
            <person name="DeBarry J."/>
            <person name="Dreyer I."/>
            <person name="Elias M."/>
            <person name="Engstrom E.M."/>
            <person name="Estelle M."/>
            <person name="Feng L."/>
            <person name="Finet C."/>
            <person name="Floyd S.K."/>
            <person name="Frommer W.B."/>
            <person name="Fujita T."/>
            <person name="Gramzow L."/>
            <person name="Gutensohn M."/>
            <person name="Harholt J."/>
            <person name="Hattori M."/>
            <person name="Heyl A."/>
            <person name="Hirai T."/>
            <person name="Hiwatashi Y."/>
            <person name="Ishikawa M."/>
            <person name="Iwata M."/>
            <person name="Karol K.G."/>
            <person name="Koehler B."/>
            <person name="Kolukisaoglu U."/>
            <person name="Kubo M."/>
            <person name="Kurata T."/>
            <person name="Lalonde S."/>
            <person name="Li K."/>
            <person name="Li Y."/>
            <person name="Litt A."/>
            <person name="Lyons E."/>
            <person name="Manning G."/>
            <person name="Maruyama T."/>
            <person name="Michael T.P."/>
            <person name="Mikami K."/>
            <person name="Miyazaki S."/>
            <person name="Morinaga S."/>
            <person name="Murata T."/>
            <person name="Mueller-Roeber B."/>
            <person name="Nelson D.R."/>
            <person name="Obara M."/>
            <person name="Oguri Y."/>
            <person name="Olmstead R.G."/>
            <person name="Onodera N."/>
            <person name="Petersen B.L."/>
            <person name="Pils B."/>
            <person name="Prigge M."/>
            <person name="Rensing S.A."/>
            <person name="Riano-Pachon D.M."/>
            <person name="Roberts A.W."/>
            <person name="Sato Y."/>
            <person name="Scheller H.V."/>
            <person name="Schulz B."/>
            <person name="Schulz C."/>
            <person name="Shakirov E.V."/>
            <person name="Shibagaki N."/>
            <person name="Shinohara N."/>
            <person name="Shippen D.E."/>
            <person name="Soerensen I."/>
            <person name="Sotooka R."/>
            <person name="Sugimoto N."/>
            <person name="Sugita M."/>
            <person name="Sumikawa N."/>
            <person name="Tanurdzic M."/>
            <person name="Theissen G."/>
            <person name="Ulvskov P."/>
            <person name="Wakazuki S."/>
            <person name="Weng J.K."/>
            <person name="Willats W.W."/>
            <person name="Wipf D."/>
            <person name="Wolf P.G."/>
            <person name="Yang L."/>
            <person name="Zimmer A.D."/>
            <person name="Zhu Q."/>
            <person name="Mitros T."/>
            <person name="Hellsten U."/>
            <person name="Loque D."/>
            <person name="Otillar R."/>
            <person name="Salamov A."/>
            <person name="Schmutz J."/>
            <person name="Shapiro H."/>
            <person name="Lindquist E."/>
            <person name="Lucas S."/>
            <person name="Rokhsar D."/>
            <person name="Grigoriev I.V."/>
        </authorList>
    </citation>
    <scope>NUCLEOTIDE SEQUENCE [LARGE SCALE GENOMIC DNA]</scope>
</reference>